<feature type="transmembrane region" description="Helical" evidence="1">
    <location>
        <begin position="40"/>
        <end position="62"/>
    </location>
</feature>
<feature type="transmembrane region" description="Helical" evidence="1">
    <location>
        <begin position="6"/>
        <end position="28"/>
    </location>
</feature>
<reference evidence="2" key="1">
    <citation type="journal article" date="2016" name="PLoS Biol.">
        <title>GPCRs Direct Germline Development and Somatic Gonad Function in Planarians.</title>
        <authorList>
            <person name="Saberi A."/>
            <person name="Jamal A."/>
            <person name="Beets I."/>
            <person name="Schoofs L."/>
            <person name="Newmark P.A."/>
        </authorList>
    </citation>
    <scope>NUCLEOTIDE SEQUENCE</scope>
</reference>
<feature type="transmembrane region" description="Helical" evidence="1">
    <location>
        <begin position="213"/>
        <end position="236"/>
    </location>
</feature>
<keyword evidence="1" id="KW-1133">Transmembrane helix</keyword>
<evidence type="ECO:0000313" key="2">
    <source>
        <dbReference type="EMBL" id="ANO39092.1"/>
    </source>
</evidence>
<organism evidence="2">
    <name type="scientific">Schmidtea mediterranea</name>
    <name type="common">Freshwater planarian flatworm</name>
    <dbReference type="NCBI Taxonomy" id="79327"/>
    <lineage>
        <taxon>Eukaryota</taxon>
        <taxon>Metazoa</taxon>
        <taxon>Spiralia</taxon>
        <taxon>Lophotrochozoa</taxon>
        <taxon>Platyhelminthes</taxon>
        <taxon>Rhabditophora</taxon>
        <taxon>Seriata</taxon>
        <taxon>Tricladida</taxon>
        <taxon>Continenticola</taxon>
        <taxon>Geoplanoidea</taxon>
        <taxon>Dugesiidae</taxon>
        <taxon>Schmidtea</taxon>
    </lineage>
</organism>
<feature type="transmembrane region" description="Helical" evidence="1">
    <location>
        <begin position="74"/>
        <end position="95"/>
    </location>
</feature>
<protein>
    <submittedName>
        <fullName evidence="2">GCR134</fullName>
    </submittedName>
</protein>
<name>A0A193KUE8_SCHMD</name>
<sequence>MQLDLKSILVIIFALIGFISSLVSLYILKSQKIYDNVISFWMRSICGFDCITLTCFIVNFFFEKSQTTKFDFVVNYLQICSLSITIGFRTVFFLFRSFMLIYQRILIFYNIYVSIIVMAVFIVFLCSYHIPVLVNHKPLKEVPSELVTIFRLIFLFLSDVCILFSSIYLIYFLMIQVKPVLLRIEALFEYHLTQEEIQENHQRNLYGSTKRTILWTSAMGIVWVLCNLPFIAINILMLNTTDSNLDVYYYSFNDDMMLVMLFPLSISWLFTIILSQPLRQEMVVKLQLLKFQTLGTFRYISSVVRSGDEN</sequence>
<gene>
    <name evidence="2" type="primary">gcr134</name>
</gene>
<feature type="transmembrane region" description="Helical" evidence="1">
    <location>
        <begin position="256"/>
        <end position="275"/>
    </location>
</feature>
<keyword evidence="1" id="KW-0472">Membrane</keyword>
<keyword evidence="1" id="KW-0812">Transmembrane</keyword>
<dbReference type="EMBL" id="KX018931">
    <property type="protein sequence ID" value="ANO39092.1"/>
    <property type="molecule type" value="mRNA"/>
</dbReference>
<evidence type="ECO:0000256" key="1">
    <source>
        <dbReference type="SAM" id="Phobius"/>
    </source>
</evidence>
<feature type="transmembrane region" description="Helical" evidence="1">
    <location>
        <begin position="150"/>
        <end position="173"/>
    </location>
</feature>
<feature type="transmembrane region" description="Helical" evidence="1">
    <location>
        <begin position="107"/>
        <end position="130"/>
    </location>
</feature>
<proteinExistence type="evidence at transcript level"/>
<accession>A0A193KUE8</accession>
<dbReference type="AlphaFoldDB" id="A0A193KUE8"/>